<dbReference type="KEGG" id="asul:DFR86_05005"/>
<organism evidence="1 2">
    <name type="scientific">Acidianus sulfidivorans JP7</name>
    <dbReference type="NCBI Taxonomy" id="619593"/>
    <lineage>
        <taxon>Archaea</taxon>
        <taxon>Thermoproteota</taxon>
        <taxon>Thermoprotei</taxon>
        <taxon>Sulfolobales</taxon>
        <taxon>Sulfolobaceae</taxon>
        <taxon>Acidianus</taxon>
    </lineage>
</organism>
<dbReference type="AlphaFoldDB" id="A0A2U9ILP4"/>
<name>A0A2U9ILP4_9CREN</name>
<dbReference type="SUPFAM" id="SSF51905">
    <property type="entry name" value="FAD/NAD(P)-binding domain"/>
    <property type="match status" value="1"/>
</dbReference>
<dbReference type="PANTHER" id="PTHR42685:SF20">
    <property type="entry name" value="HYDROGENASE, PUTATIVE-RELATED"/>
    <property type="match status" value="1"/>
</dbReference>
<dbReference type="InterPro" id="IPR050407">
    <property type="entry name" value="Geranylgeranyl_reductase"/>
</dbReference>
<dbReference type="GeneID" id="36837304"/>
<sequence>MRVGIVGAGPAGLTFARFFDDAEVYEREKYFAVKPCSWVVLSTDEINFKKEEILFKIKRYRIYLDNKLVHELESDEPFAYIINKRKFLERLAEGINVKFNSYAKIHNNKIISGGNEKNYDLVIDARGYQALDQSLTVPAIQYETDYHTEDDTLNAYFYSDFIGYGWVFPSESGAKIGIGGNTNFNLLFSRLEKLMHGHKLMKGIARISMSGLRDYGIGEAAGAVFPITGEGIRSSVIHARLVAEKQDIKKTYLYKIISQQMKIIESAKKSQFPGKEIVKIFVGQRRK</sequence>
<dbReference type="PANTHER" id="PTHR42685">
    <property type="entry name" value="GERANYLGERANYL DIPHOSPHATE REDUCTASE"/>
    <property type="match status" value="1"/>
</dbReference>
<proteinExistence type="predicted"/>
<reference evidence="1 2" key="1">
    <citation type="submission" date="2018-05" db="EMBL/GenBank/DDBJ databases">
        <title>Complete Genome Sequences of Extremely Thermoacidophilic, Metal-Mobilizing Type-Strain Members of the Archaeal Family Sulfolobaceae: Acidianus brierleyi DSM-1651T, Acidianus sulfidivorans DSM-18786T, Metallosphaera hakonensis DSM-7519T, and Metallosphaera prunae DSM-10039T.</title>
        <authorList>
            <person name="Counts J.A."/>
            <person name="Kelly R.M."/>
        </authorList>
    </citation>
    <scope>NUCLEOTIDE SEQUENCE [LARGE SCALE GENOMIC DNA]</scope>
    <source>
        <strain evidence="1 2">JP7</strain>
    </source>
</reference>
<accession>A0A2U9ILP4</accession>
<dbReference type="EMBL" id="CP029288">
    <property type="protein sequence ID" value="AWR96979.1"/>
    <property type="molecule type" value="Genomic_DNA"/>
</dbReference>
<dbReference type="Gene3D" id="3.50.50.60">
    <property type="entry name" value="FAD/NAD(P)-binding domain"/>
    <property type="match status" value="1"/>
</dbReference>
<evidence type="ECO:0000313" key="2">
    <source>
        <dbReference type="Proteomes" id="UP000248410"/>
    </source>
</evidence>
<dbReference type="OrthoDB" id="6062at2157"/>
<dbReference type="InterPro" id="IPR036188">
    <property type="entry name" value="FAD/NAD-bd_sf"/>
</dbReference>
<evidence type="ECO:0000313" key="1">
    <source>
        <dbReference type="EMBL" id="AWR96979.1"/>
    </source>
</evidence>
<dbReference type="Proteomes" id="UP000248410">
    <property type="component" value="Chromosome"/>
</dbReference>
<dbReference type="RefSeq" id="WP_110379869.1">
    <property type="nucleotide sequence ID" value="NZ_CP029288.2"/>
</dbReference>
<keyword evidence="2" id="KW-1185">Reference proteome</keyword>
<gene>
    <name evidence="1" type="ORF">DFR86_05005</name>
</gene>
<protein>
    <submittedName>
        <fullName evidence="1">FAD-dependent oxidoreductase</fullName>
    </submittedName>
</protein>